<dbReference type="PANTHER" id="PTHR30419:SF8">
    <property type="entry name" value="NITROGEN ASSIMILATION TRANSCRIPTIONAL ACTIVATOR-RELATED"/>
    <property type="match status" value="1"/>
</dbReference>
<name>A0A174E031_9FIRM</name>
<dbReference type="Gene3D" id="3.40.190.290">
    <property type="match status" value="1"/>
</dbReference>
<dbReference type="InterPro" id="IPR005119">
    <property type="entry name" value="LysR_subst-bd"/>
</dbReference>
<dbReference type="AlphaFoldDB" id="A0A174E031"/>
<sequence>MELLKKQQVDVVLATIDQKDADLEYRPVKMCEFVMAVGKNHHLATLAVAKEGFQYPWVDLKACEKEENVMLLPGSPFRQHADEIYGHYHLKPNVVYQISGTRTGLSCVAYHEAIMITLDHMIFNNPFSKEIVPLSIGDAPIQIEIDLIYMKDTVLKTEMEKLYEIICEAIR</sequence>
<proteinExistence type="predicted"/>
<reference evidence="2 3" key="1">
    <citation type="submission" date="2015-09" db="EMBL/GenBank/DDBJ databases">
        <authorList>
            <consortium name="Pathogen Informatics"/>
        </authorList>
    </citation>
    <scope>NUCLEOTIDE SEQUENCE [LARGE SCALE GENOMIC DNA]</scope>
    <source>
        <strain evidence="2 3">2789STDY5608835</strain>
    </source>
</reference>
<dbReference type="Pfam" id="PF03466">
    <property type="entry name" value="LysR_substrate"/>
    <property type="match status" value="1"/>
</dbReference>
<evidence type="ECO:0000313" key="3">
    <source>
        <dbReference type="Proteomes" id="UP000095395"/>
    </source>
</evidence>
<dbReference type="GO" id="GO:0005829">
    <property type="term" value="C:cytosol"/>
    <property type="evidence" value="ECO:0007669"/>
    <property type="project" value="TreeGrafter"/>
</dbReference>
<protein>
    <submittedName>
        <fullName evidence="2">LysR substrate binding domain</fullName>
    </submittedName>
</protein>
<evidence type="ECO:0000259" key="1">
    <source>
        <dbReference type="Pfam" id="PF03466"/>
    </source>
</evidence>
<dbReference type="SUPFAM" id="SSF53850">
    <property type="entry name" value="Periplasmic binding protein-like II"/>
    <property type="match status" value="1"/>
</dbReference>
<evidence type="ECO:0000313" key="2">
    <source>
        <dbReference type="EMBL" id="CUO31113.1"/>
    </source>
</evidence>
<dbReference type="CDD" id="cd05466">
    <property type="entry name" value="PBP2_LTTR_substrate"/>
    <property type="match status" value="1"/>
</dbReference>
<dbReference type="GO" id="GO:0006355">
    <property type="term" value="P:regulation of DNA-templated transcription"/>
    <property type="evidence" value="ECO:0007669"/>
    <property type="project" value="TreeGrafter"/>
</dbReference>
<organism evidence="2 3">
    <name type="scientific">Roseburia inulinivorans</name>
    <dbReference type="NCBI Taxonomy" id="360807"/>
    <lineage>
        <taxon>Bacteria</taxon>
        <taxon>Bacillati</taxon>
        <taxon>Bacillota</taxon>
        <taxon>Clostridia</taxon>
        <taxon>Lachnospirales</taxon>
        <taxon>Lachnospiraceae</taxon>
        <taxon>Roseburia</taxon>
    </lineage>
</organism>
<feature type="domain" description="LysR substrate-binding" evidence="1">
    <location>
        <begin position="2"/>
        <end position="166"/>
    </location>
</feature>
<dbReference type="EMBL" id="CYYR01000022">
    <property type="protein sequence ID" value="CUO31113.1"/>
    <property type="molecule type" value="Genomic_DNA"/>
</dbReference>
<accession>A0A174E031</accession>
<dbReference type="PANTHER" id="PTHR30419">
    <property type="entry name" value="HTH-TYPE TRANSCRIPTIONAL REGULATOR YBHD"/>
    <property type="match status" value="1"/>
</dbReference>
<dbReference type="Proteomes" id="UP000095395">
    <property type="component" value="Unassembled WGS sequence"/>
</dbReference>
<dbReference type="InterPro" id="IPR050950">
    <property type="entry name" value="HTH-type_LysR_regulators"/>
</dbReference>
<gene>
    <name evidence="2" type="ORF">ERS852392_02782</name>
</gene>